<dbReference type="Proteomes" id="UP001254462">
    <property type="component" value="Segment"/>
</dbReference>
<sequence>MTSDYEDPASLPSCYGSMDGSRTTYKATQIRGYDSRARRVRYQGTLSRKSKHSRTNLYFVFILVTTSINLAMLCYLIIASESLSHTCVAKTVKPLPRPEPAVTHEYDQVLSNLNTIMHSLTYTLPQVLTANKQSLITRINHFANEMRDTMRLNMLDLSVKLGVNRTIALRTGHLSKDHFVSVTSQAKTTKTPTSEPITLLPPRPTRKLSFYPLIKLDNLQSNGELFHSIGRLNKHHNELNGDLADDIANLNPVFR</sequence>
<reference evidence="2 3" key="1">
    <citation type="submission" date="2021-05" db="EMBL/GenBank/DDBJ databases">
        <title>Comparation of mammalian active virome structures and with host-virus interactions in sympatric communities.</title>
        <authorList>
            <person name="Tan Z."/>
            <person name="Nie F.-Y."/>
            <person name="Zhang Y.-Z."/>
        </authorList>
    </citation>
    <scope>NUCLEOTIDE SEQUENCE [LARGE SCALE GENOMIC DNA]</scope>
    <source>
        <strain evidence="2">WFS_dazu</strain>
    </source>
</reference>
<evidence type="ECO:0000313" key="2">
    <source>
        <dbReference type="EMBL" id="UBB42336.1"/>
    </source>
</evidence>
<accession>A0AAE8XR60</accession>
<feature type="transmembrane region" description="Helical" evidence="1">
    <location>
        <begin position="57"/>
        <end position="78"/>
    </location>
</feature>
<dbReference type="EMBL" id="MZ328283">
    <property type="protein sequence ID" value="UBB42336.1"/>
    <property type="molecule type" value="Viral_cRNA"/>
</dbReference>
<evidence type="ECO:0000256" key="1">
    <source>
        <dbReference type="SAM" id="Phobius"/>
    </source>
</evidence>
<name>A0AAE8XR60_9MONO</name>
<proteinExistence type="predicted"/>
<keyword evidence="3" id="KW-1185">Reference proteome</keyword>
<protein>
    <submittedName>
        <fullName evidence="2">Transmembrane protein</fullName>
    </submittedName>
</protein>
<organism evidence="2 3">
    <name type="scientific">Wufeng Rattus nitidus jeilongvirus 1</name>
    <dbReference type="NCBI Taxonomy" id="2877503"/>
    <lineage>
        <taxon>Viruses</taxon>
        <taxon>Riboviria</taxon>
        <taxon>Orthornavirae</taxon>
        <taxon>Negarnaviricota</taxon>
        <taxon>Haploviricotina</taxon>
        <taxon>Monjiviricetes</taxon>
        <taxon>Mononegavirales</taxon>
        <taxon>Paramyxoviridae</taxon>
        <taxon>Orthoparamyxovirinae</taxon>
        <taxon>Jeilongvirus</taxon>
        <taxon>Jeilongvirus taichungense</taxon>
    </lineage>
</organism>
<keyword evidence="1 2" id="KW-0812">Transmembrane</keyword>
<keyword evidence="1" id="KW-1133">Transmembrane helix</keyword>
<keyword evidence="1" id="KW-0472">Membrane</keyword>
<evidence type="ECO:0000313" key="3">
    <source>
        <dbReference type="Proteomes" id="UP001254462"/>
    </source>
</evidence>